<protein>
    <submittedName>
        <fullName evidence="1">Uncharacterized protein</fullName>
    </submittedName>
</protein>
<sequence>MGAGGSIPADEAAAKEAGKTDDEIAIYKFCVGLQDGSTKDVSAEGCEFGPPGAPPLPIDAMLGICKNMVGALPDWKSLCLGIEKNEDGTYTVLTQQCCGAMKADLPAVEGTPFPAVAVAEIPEEAKIEMTLPVEVGTYTMEDGKVKKGLYVGEIRDGVEGAAEPTPAFVEMWKAGPETQGFAGFFKFVGKPLPAPPADDAPAEVISAAPAE</sequence>
<dbReference type="EMBL" id="HBIW01005923">
    <property type="protein sequence ID" value="CAE0689470.1"/>
    <property type="molecule type" value="Transcribed_RNA"/>
</dbReference>
<evidence type="ECO:0000313" key="1">
    <source>
        <dbReference type="EMBL" id="CAE0689470.1"/>
    </source>
</evidence>
<dbReference type="AlphaFoldDB" id="A0A7S3ZP32"/>
<accession>A0A7S3ZP32</accession>
<name>A0A7S3ZP32_9STRA</name>
<organism evidence="1">
    <name type="scientific">Pelagomonas calceolata</name>
    <dbReference type="NCBI Taxonomy" id="35677"/>
    <lineage>
        <taxon>Eukaryota</taxon>
        <taxon>Sar</taxon>
        <taxon>Stramenopiles</taxon>
        <taxon>Ochrophyta</taxon>
        <taxon>Pelagophyceae</taxon>
        <taxon>Pelagomonadales</taxon>
        <taxon>Pelagomonadaceae</taxon>
        <taxon>Pelagomonas</taxon>
    </lineage>
</organism>
<gene>
    <name evidence="1" type="ORF">PCAL00307_LOCUS4904</name>
</gene>
<proteinExistence type="predicted"/>
<reference evidence="1" key="1">
    <citation type="submission" date="2021-01" db="EMBL/GenBank/DDBJ databases">
        <authorList>
            <person name="Corre E."/>
            <person name="Pelletier E."/>
            <person name="Niang G."/>
            <person name="Scheremetjew M."/>
            <person name="Finn R."/>
            <person name="Kale V."/>
            <person name="Holt S."/>
            <person name="Cochrane G."/>
            <person name="Meng A."/>
            <person name="Brown T."/>
            <person name="Cohen L."/>
        </authorList>
    </citation>
    <scope>NUCLEOTIDE SEQUENCE</scope>
    <source>
        <strain evidence="1">CCMP1756</strain>
    </source>
</reference>